<organism evidence="2 3">
    <name type="scientific">Agrocybe pediades</name>
    <dbReference type="NCBI Taxonomy" id="84607"/>
    <lineage>
        <taxon>Eukaryota</taxon>
        <taxon>Fungi</taxon>
        <taxon>Dikarya</taxon>
        <taxon>Basidiomycota</taxon>
        <taxon>Agaricomycotina</taxon>
        <taxon>Agaricomycetes</taxon>
        <taxon>Agaricomycetidae</taxon>
        <taxon>Agaricales</taxon>
        <taxon>Agaricineae</taxon>
        <taxon>Strophariaceae</taxon>
        <taxon>Agrocybe</taxon>
    </lineage>
</organism>
<comment type="caution">
    <text evidence="2">The sequence shown here is derived from an EMBL/GenBank/DDBJ whole genome shotgun (WGS) entry which is preliminary data.</text>
</comment>
<feature type="compositionally biased region" description="Basic residues" evidence="1">
    <location>
        <begin position="185"/>
        <end position="195"/>
    </location>
</feature>
<proteinExistence type="predicted"/>
<dbReference type="EMBL" id="JAACJL010000044">
    <property type="protein sequence ID" value="KAF4615365.1"/>
    <property type="molecule type" value="Genomic_DNA"/>
</dbReference>
<keyword evidence="3" id="KW-1185">Reference proteome</keyword>
<dbReference type="Proteomes" id="UP000521872">
    <property type="component" value="Unassembled WGS sequence"/>
</dbReference>
<dbReference type="AlphaFoldDB" id="A0A8H4QQ62"/>
<gene>
    <name evidence="2" type="ORF">D9613_003264</name>
</gene>
<evidence type="ECO:0000313" key="2">
    <source>
        <dbReference type="EMBL" id="KAF4615365.1"/>
    </source>
</evidence>
<reference evidence="2 3" key="1">
    <citation type="submission" date="2019-12" db="EMBL/GenBank/DDBJ databases">
        <authorList>
            <person name="Floudas D."/>
            <person name="Bentzer J."/>
            <person name="Ahren D."/>
            <person name="Johansson T."/>
            <person name="Persson P."/>
            <person name="Tunlid A."/>
        </authorList>
    </citation>
    <scope>NUCLEOTIDE SEQUENCE [LARGE SCALE GENOMIC DNA]</scope>
    <source>
        <strain evidence="2 3">CBS 102.39</strain>
    </source>
</reference>
<sequence>MMSRSTLLTNNNLLSDTEFVESSEDEIVLWGVSDAESIGDSQVEVSFSSSSGEEEGREPGEASDDDFVLLSRPRPTGTVAAAAATTTTARNATRTVPEAVQLQTNISTPVRDEGFGLRTPVTASNARLVTSLESQMGKMSLGPSSPDDGNAVTTTLEKSQRQELKPEKVQDAQATTAHSVGRPEKNKKKKKKKAARRAEVRKKAEMKKLEQLSGARPSVASTAKPSHYLQTAGGHDWFEEMSIVRFTGLGSRPIVDDYSDQQSVVSTQYDLDYETGSSVGGAAPTLYEEASTFISSFLSNPDAKNDTICRLTLLQSLIIELGLAPTFSSTNSTTQQEATSSLYLPTSLKSAKAFLKSRAFLNIREYIAVREQGPEAVQKVLHPSKKALIRDLQKNRKKKINPESEMTTGGRRAMSLQWVKQHGLQVLLVGWNNRY</sequence>
<accession>A0A8H4QQ62</accession>
<protein>
    <submittedName>
        <fullName evidence="2">Uncharacterized protein</fullName>
    </submittedName>
</protein>
<feature type="region of interest" description="Disordered" evidence="1">
    <location>
        <begin position="137"/>
        <end position="223"/>
    </location>
</feature>
<feature type="region of interest" description="Disordered" evidence="1">
    <location>
        <begin position="41"/>
        <end position="68"/>
    </location>
</feature>
<feature type="compositionally biased region" description="Acidic residues" evidence="1">
    <location>
        <begin position="52"/>
        <end position="67"/>
    </location>
</feature>
<feature type="compositionally biased region" description="Basic and acidic residues" evidence="1">
    <location>
        <begin position="158"/>
        <end position="170"/>
    </location>
</feature>
<evidence type="ECO:0000313" key="3">
    <source>
        <dbReference type="Proteomes" id="UP000521872"/>
    </source>
</evidence>
<feature type="compositionally biased region" description="Basic and acidic residues" evidence="1">
    <location>
        <begin position="196"/>
        <end position="210"/>
    </location>
</feature>
<name>A0A8H4QQ62_9AGAR</name>
<evidence type="ECO:0000256" key="1">
    <source>
        <dbReference type="SAM" id="MobiDB-lite"/>
    </source>
</evidence>